<organism evidence="3 4">
    <name type="scientific">Plantactinospora mayteni</name>
    <dbReference type="NCBI Taxonomy" id="566021"/>
    <lineage>
        <taxon>Bacteria</taxon>
        <taxon>Bacillati</taxon>
        <taxon>Actinomycetota</taxon>
        <taxon>Actinomycetes</taxon>
        <taxon>Micromonosporales</taxon>
        <taxon>Micromonosporaceae</taxon>
        <taxon>Plantactinospora</taxon>
    </lineage>
</organism>
<proteinExistence type="predicted"/>
<name>A0ABQ4F4B4_9ACTN</name>
<keyword evidence="4" id="KW-1185">Reference proteome</keyword>
<feature type="compositionally biased region" description="Basic and acidic residues" evidence="1">
    <location>
        <begin position="428"/>
        <end position="439"/>
    </location>
</feature>
<evidence type="ECO:0000313" key="4">
    <source>
        <dbReference type="Proteomes" id="UP000621500"/>
    </source>
</evidence>
<keyword evidence="2" id="KW-0812">Transmembrane</keyword>
<keyword evidence="2" id="KW-1133">Transmembrane helix</keyword>
<evidence type="ECO:0008006" key="5">
    <source>
        <dbReference type="Google" id="ProtNLM"/>
    </source>
</evidence>
<comment type="caution">
    <text evidence="3">The sequence shown here is derived from an EMBL/GenBank/DDBJ whole genome shotgun (WGS) entry which is preliminary data.</text>
</comment>
<reference evidence="3 4" key="1">
    <citation type="submission" date="2021-01" db="EMBL/GenBank/DDBJ databases">
        <title>Whole genome shotgun sequence of Plantactinospora mayteni NBRC 109088.</title>
        <authorList>
            <person name="Komaki H."/>
            <person name="Tamura T."/>
        </authorList>
    </citation>
    <scope>NUCLEOTIDE SEQUENCE [LARGE SCALE GENOMIC DNA]</scope>
    <source>
        <strain evidence="3 4">NBRC 109088</strain>
    </source>
</reference>
<dbReference type="Proteomes" id="UP000621500">
    <property type="component" value="Unassembled WGS sequence"/>
</dbReference>
<feature type="transmembrane region" description="Helical" evidence="2">
    <location>
        <begin position="353"/>
        <end position="372"/>
    </location>
</feature>
<keyword evidence="2" id="KW-0472">Membrane</keyword>
<feature type="region of interest" description="Disordered" evidence="1">
    <location>
        <begin position="395"/>
        <end position="439"/>
    </location>
</feature>
<sequence length="439" mass="45317">MERAVRLHALVHPSVAVATKTHDKSTNGIHDPAMRLPAVTAVGVVLIGLAPPAAVAAPTPTPAAPTPAASAAPSPATTASPPAKSPLTWGVTPSSPKGPDGRDSLRYKLDPGASVTDYVAVTNHSAGPVTLTVYASDAFTTAQGGFDLLAGREKPVDVGAWVRLTTRTLTVPATSRMDLPFTLTVPANATPGDHTGGIVASLAATGTDAQGNQVSVDHRVGTRVYLRVTGELRPALTLEDLRVRHRGSYNPITGGELTATAMLRNTGNVRLGGQPTLRATGPFGLAARTATGGPLPEILPGNAVRVSVRLSGVPPLFRLTAITTVTPVTVDGQVIDPPPVSVADSRAVWAVPWSQLLLVALTIGGGWGLVTLRRRRRRRTARDLAQAVAAAREQGRVEAAEDLADGSADGARNRQNVRTAGAASDATRSSEDSSGDPER</sequence>
<evidence type="ECO:0000256" key="2">
    <source>
        <dbReference type="SAM" id="Phobius"/>
    </source>
</evidence>
<dbReference type="EMBL" id="BONX01000082">
    <property type="protein sequence ID" value="GIH01728.1"/>
    <property type="molecule type" value="Genomic_DNA"/>
</dbReference>
<feature type="compositionally biased region" description="Low complexity" evidence="1">
    <location>
        <begin position="66"/>
        <end position="86"/>
    </location>
</feature>
<evidence type="ECO:0000256" key="1">
    <source>
        <dbReference type="SAM" id="MobiDB-lite"/>
    </source>
</evidence>
<accession>A0ABQ4F4B4</accession>
<evidence type="ECO:0000313" key="3">
    <source>
        <dbReference type="EMBL" id="GIH01728.1"/>
    </source>
</evidence>
<protein>
    <recommendedName>
        <fullName evidence="5">DUF916 domain-containing protein</fullName>
    </recommendedName>
</protein>
<gene>
    <name evidence="3" type="ORF">Pma05_83000</name>
</gene>
<feature type="region of interest" description="Disordered" evidence="1">
    <location>
        <begin position="56"/>
        <end position="107"/>
    </location>
</feature>